<feature type="compositionally biased region" description="Acidic residues" evidence="1">
    <location>
        <begin position="794"/>
        <end position="805"/>
    </location>
</feature>
<comment type="caution">
    <text evidence="2">The sequence shown here is derived from an EMBL/GenBank/DDBJ whole genome shotgun (WGS) entry which is preliminary data.</text>
</comment>
<feature type="compositionally biased region" description="Polar residues" evidence="1">
    <location>
        <begin position="13"/>
        <end position="43"/>
    </location>
</feature>
<feature type="region of interest" description="Disordered" evidence="1">
    <location>
        <begin position="702"/>
        <end position="893"/>
    </location>
</feature>
<feature type="compositionally biased region" description="Basic and acidic residues" evidence="1">
    <location>
        <begin position="937"/>
        <end position="952"/>
    </location>
</feature>
<evidence type="ECO:0000256" key="1">
    <source>
        <dbReference type="SAM" id="MobiDB-lite"/>
    </source>
</evidence>
<reference evidence="2" key="2">
    <citation type="submission" date="2023-05" db="EMBL/GenBank/DDBJ databases">
        <authorList>
            <consortium name="Lawrence Berkeley National Laboratory"/>
            <person name="Steindorff A."/>
            <person name="Hensen N."/>
            <person name="Bonometti L."/>
            <person name="Westerberg I."/>
            <person name="Brannstrom I.O."/>
            <person name="Guillou S."/>
            <person name="Cros-Aarteil S."/>
            <person name="Calhoun S."/>
            <person name="Haridas S."/>
            <person name="Kuo A."/>
            <person name="Mondo S."/>
            <person name="Pangilinan J."/>
            <person name="Riley R."/>
            <person name="Labutti K."/>
            <person name="Andreopoulos B."/>
            <person name="Lipzen A."/>
            <person name="Chen C."/>
            <person name="Yanf M."/>
            <person name="Daum C."/>
            <person name="Ng V."/>
            <person name="Clum A."/>
            <person name="Ohm R."/>
            <person name="Martin F."/>
            <person name="Silar P."/>
            <person name="Natvig D."/>
            <person name="Lalanne C."/>
            <person name="Gautier V."/>
            <person name="Ament-Velasquez S.L."/>
            <person name="Kruys A."/>
            <person name="Hutchinson M.I."/>
            <person name="Powell A.J."/>
            <person name="Barry K."/>
            <person name="Miller A.N."/>
            <person name="Grigoriev I.V."/>
            <person name="Debuchy R."/>
            <person name="Gladieux P."/>
            <person name="Thoren M.H."/>
            <person name="Johannesson H."/>
        </authorList>
    </citation>
    <scope>NUCLEOTIDE SEQUENCE</scope>
    <source>
        <strain evidence="2">CBS 757.83</strain>
    </source>
</reference>
<feature type="region of interest" description="Disordered" evidence="1">
    <location>
        <begin position="920"/>
        <end position="952"/>
    </location>
</feature>
<name>A0AAN6T6B5_9PEZI</name>
<feature type="region of interest" description="Disordered" evidence="1">
    <location>
        <begin position="1"/>
        <end position="43"/>
    </location>
</feature>
<feature type="compositionally biased region" description="Low complexity" evidence="1">
    <location>
        <begin position="863"/>
        <end position="878"/>
    </location>
</feature>
<sequence length="952" mass="103858">MSWVMEDRPRACSGSQASPGHRNLSSSKQSAIGRTAGSESAQPWTATRCHRLLRPLLTQIAALRKDKERRASTRFSTAASQSTKPRNTVLGKRGYPYDDADYSDKKPCRKYSRKASRRASAGDQSCTPQRHVHMQRRQTGNRAPDDVVLPTPLLRRIRNREPSSPAQAPGEPCQEEASPASRCSHSRSGCSTKCIFEMQLTGIRPIVDPEGHGLFESVFRALDYLLRSTAPRKNKAAHSKSLLAMCLRKVPGYIAGLEEWGREEANANGTKSAIQGAGVSFEIYSELESLGAVGGWKHLCLVVRAHAVHILQDAVSEKLFDNSVADLLIRVCLEYMPPMEFKGLLDAFVVRQYPKPRSTDYHELAHPFTHPDLRPIKVLTACDPSATSIMPRVLADLLADGLLPADWILHRGFISIWPSTVRKITQTKSCQDTVNFVITTLGLLCELATPRKPRGVPQTRLRGKSQTTLVSAVAALGSVVLLSEERSSEPSETCSASRAVVLRRRISYIVSTCSANLKHRKAGGRKLGIYLLALCSFLSLEDNCNSVISPASTLETSWRGVQHCRGNATLMLQYDATITLMSAMAYSCSRGAGLAPHVYLSRFCDKLQALDLPAGALSNMRVDGAFRLAEHTGDLRDLAFAEAMRKKQAHAAAGCVTPEQKARGSCSQKQKKKNKAASFSGIRWDDGISEWVAATPGTELRQVGRRPGLRSGEAECSGGETNGDWDISQMEPETEHSDTDSGSSPEEDDERDGSASETAIESETTDPLSPNTEASPIPSDPHPDSASEGRPHSDDDEDEDEDEDEDVHHSDQTDPIPAGAKQEKSPPTPAGGFLAARPRRLSRPVTGAGDELAFDADHDGHDNSSINNSSSNSNSNSNKPKGKGTEKANLWLCRKKPARFRTNSIVTAKKRVTRASLVYLQPVERPSSGNRGKKGGYARERGGESDDELRIL</sequence>
<proteinExistence type="predicted"/>
<evidence type="ECO:0000313" key="3">
    <source>
        <dbReference type="Proteomes" id="UP001305647"/>
    </source>
</evidence>
<feature type="compositionally biased region" description="Basic residues" evidence="1">
    <location>
        <begin position="107"/>
        <end position="117"/>
    </location>
</feature>
<feature type="compositionally biased region" description="Basic and acidic residues" evidence="1">
    <location>
        <begin position="1"/>
        <end position="10"/>
    </location>
</feature>
<feature type="compositionally biased region" description="Polar residues" evidence="1">
    <location>
        <begin position="755"/>
        <end position="774"/>
    </location>
</feature>
<feature type="region of interest" description="Disordered" evidence="1">
    <location>
        <begin position="64"/>
        <end position="186"/>
    </location>
</feature>
<reference evidence="2" key="1">
    <citation type="journal article" date="2023" name="Mol. Phylogenet. Evol.">
        <title>Genome-scale phylogeny and comparative genomics of the fungal order Sordariales.</title>
        <authorList>
            <person name="Hensen N."/>
            <person name="Bonometti L."/>
            <person name="Westerberg I."/>
            <person name="Brannstrom I.O."/>
            <person name="Guillou S."/>
            <person name="Cros-Aarteil S."/>
            <person name="Calhoun S."/>
            <person name="Haridas S."/>
            <person name="Kuo A."/>
            <person name="Mondo S."/>
            <person name="Pangilinan J."/>
            <person name="Riley R."/>
            <person name="LaButti K."/>
            <person name="Andreopoulos B."/>
            <person name="Lipzen A."/>
            <person name="Chen C."/>
            <person name="Yan M."/>
            <person name="Daum C."/>
            <person name="Ng V."/>
            <person name="Clum A."/>
            <person name="Steindorff A."/>
            <person name="Ohm R.A."/>
            <person name="Martin F."/>
            <person name="Silar P."/>
            <person name="Natvig D.O."/>
            <person name="Lalanne C."/>
            <person name="Gautier V."/>
            <person name="Ament-Velasquez S.L."/>
            <person name="Kruys A."/>
            <person name="Hutchinson M.I."/>
            <person name="Powell A.J."/>
            <person name="Barry K."/>
            <person name="Miller A.N."/>
            <person name="Grigoriev I.V."/>
            <person name="Debuchy R."/>
            <person name="Gladieux P."/>
            <person name="Hiltunen Thoren M."/>
            <person name="Johannesson H."/>
        </authorList>
    </citation>
    <scope>NUCLEOTIDE SEQUENCE</scope>
    <source>
        <strain evidence="2">CBS 757.83</strain>
    </source>
</reference>
<evidence type="ECO:0000313" key="2">
    <source>
        <dbReference type="EMBL" id="KAK4106408.1"/>
    </source>
</evidence>
<dbReference type="EMBL" id="MU863624">
    <property type="protein sequence ID" value="KAK4106408.1"/>
    <property type="molecule type" value="Genomic_DNA"/>
</dbReference>
<feature type="compositionally biased region" description="Polar residues" evidence="1">
    <location>
        <begin position="73"/>
        <end position="86"/>
    </location>
</feature>
<feature type="region of interest" description="Disordered" evidence="1">
    <location>
        <begin position="651"/>
        <end position="672"/>
    </location>
</feature>
<protein>
    <submittedName>
        <fullName evidence="2">Uncharacterized protein</fullName>
    </submittedName>
</protein>
<keyword evidence="3" id="KW-1185">Reference proteome</keyword>
<feature type="compositionally biased region" description="Basic and acidic residues" evidence="1">
    <location>
        <begin position="781"/>
        <end position="793"/>
    </location>
</feature>
<dbReference type="Proteomes" id="UP001305647">
    <property type="component" value="Unassembled WGS sequence"/>
</dbReference>
<organism evidence="2 3">
    <name type="scientific">Parathielavia hyrcaniae</name>
    <dbReference type="NCBI Taxonomy" id="113614"/>
    <lineage>
        <taxon>Eukaryota</taxon>
        <taxon>Fungi</taxon>
        <taxon>Dikarya</taxon>
        <taxon>Ascomycota</taxon>
        <taxon>Pezizomycotina</taxon>
        <taxon>Sordariomycetes</taxon>
        <taxon>Sordariomycetidae</taxon>
        <taxon>Sordariales</taxon>
        <taxon>Chaetomiaceae</taxon>
        <taxon>Parathielavia</taxon>
    </lineage>
</organism>
<gene>
    <name evidence="2" type="ORF">N658DRAFT_491026</name>
</gene>
<dbReference type="AlphaFoldDB" id="A0AAN6T6B5"/>
<accession>A0AAN6T6B5</accession>